<proteinExistence type="predicted"/>
<organism evidence="2">
    <name type="scientific">mine drainage metagenome</name>
    <dbReference type="NCBI Taxonomy" id="410659"/>
    <lineage>
        <taxon>unclassified sequences</taxon>
        <taxon>metagenomes</taxon>
        <taxon>ecological metagenomes</taxon>
    </lineage>
</organism>
<name>A0A1J5STD0_9ZZZZ</name>
<sequence length="70" mass="8011">MKEPGLDNRHRDKASPKTGQIQQKRGDTLNKNLSQPIPQFSPNAKLETMRKETGKTSEKDVREAAKHRRT</sequence>
<dbReference type="AlphaFoldDB" id="A0A1J5STD0"/>
<comment type="caution">
    <text evidence="2">The sequence shown here is derived from an EMBL/GenBank/DDBJ whole genome shotgun (WGS) entry which is preliminary data.</text>
</comment>
<reference evidence="2" key="1">
    <citation type="submission" date="2016-10" db="EMBL/GenBank/DDBJ databases">
        <title>Sequence of Gallionella enrichment culture.</title>
        <authorList>
            <person name="Poehlein A."/>
            <person name="Muehling M."/>
            <person name="Daniel R."/>
        </authorList>
    </citation>
    <scope>NUCLEOTIDE SEQUENCE</scope>
</reference>
<protein>
    <submittedName>
        <fullName evidence="2">Uncharacterized protein</fullName>
    </submittedName>
</protein>
<feature type="compositionally biased region" description="Basic and acidic residues" evidence="1">
    <location>
        <begin position="1"/>
        <end position="15"/>
    </location>
</feature>
<feature type="compositionally biased region" description="Polar residues" evidence="1">
    <location>
        <begin position="17"/>
        <end position="42"/>
    </location>
</feature>
<evidence type="ECO:0000256" key="1">
    <source>
        <dbReference type="SAM" id="MobiDB-lite"/>
    </source>
</evidence>
<gene>
    <name evidence="2" type="ORF">GALL_145820</name>
</gene>
<evidence type="ECO:0000313" key="2">
    <source>
        <dbReference type="EMBL" id="OIR03310.1"/>
    </source>
</evidence>
<feature type="compositionally biased region" description="Basic and acidic residues" evidence="1">
    <location>
        <begin position="47"/>
        <end position="64"/>
    </location>
</feature>
<dbReference type="EMBL" id="MLJW01000067">
    <property type="protein sequence ID" value="OIR03310.1"/>
    <property type="molecule type" value="Genomic_DNA"/>
</dbReference>
<accession>A0A1J5STD0</accession>
<feature type="region of interest" description="Disordered" evidence="1">
    <location>
        <begin position="1"/>
        <end position="70"/>
    </location>
</feature>